<dbReference type="Gene3D" id="3.40.50.1110">
    <property type="entry name" value="SGNH hydrolase"/>
    <property type="match status" value="2"/>
</dbReference>
<accession>A0AAW1XFV6</accession>
<keyword evidence="2" id="KW-0325">Glycoprotein</keyword>
<dbReference type="GO" id="GO:0016788">
    <property type="term" value="F:hydrolase activity, acting on ester bonds"/>
    <property type="evidence" value="ECO:0007669"/>
    <property type="project" value="InterPro"/>
</dbReference>
<name>A0AAW1XFV6_RUBAR</name>
<dbReference type="PANTHER" id="PTHR22835">
    <property type="entry name" value="ZINC FINGER FYVE DOMAIN CONTAINING PROTEIN"/>
    <property type="match status" value="1"/>
</dbReference>
<keyword evidence="5" id="KW-1185">Reference proteome</keyword>
<organism evidence="4 5">
    <name type="scientific">Rubus argutus</name>
    <name type="common">Southern blackberry</name>
    <dbReference type="NCBI Taxonomy" id="59490"/>
    <lineage>
        <taxon>Eukaryota</taxon>
        <taxon>Viridiplantae</taxon>
        <taxon>Streptophyta</taxon>
        <taxon>Embryophyta</taxon>
        <taxon>Tracheophyta</taxon>
        <taxon>Spermatophyta</taxon>
        <taxon>Magnoliopsida</taxon>
        <taxon>eudicotyledons</taxon>
        <taxon>Gunneridae</taxon>
        <taxon>Pentapetalae</taxon>
        <taxon>rosids</taxon>
        <taxon>fabids</taxon>
        <taxon>Rosales</taxon>
        <taxon>Rosaceae</taxon>
        <taxon>Rosoideae</taxon>
        <taxon>Rosoideae incertae sedis</taxon>
        <taxon>Rubus</taxon>
    </lineage>
</organism>
<dbReference type="EMBL" id="JBEDUW010000004">
    <property type="protein sequence ID" value="KAK9934622.1"/>
    <property type="molecule type" value="Genomic_DNA"/>
</dbReference>
<proteinExistence type="inferred from homology"/>
<dbReference type="AlphaFoldDB" id="A0AAW1XFV6"/>
<dbReference type="InterPro" id="IPR001087">
    <property type="entry name" value="GDSL"/>
</dbReference>
<comment type="similarity">
    <text evidence="1">Belongs to the 'GDSL' lipolytic enzyme family.</text>
</comment>
<dbReference type="InterPro" id="IPR036514">
    <property type="entry name" value="SGNH_hydro_sf"/>
</dbReference>
<reference evidence="4 5" key="1">
    <citation type="journal article" date="2023" name="G3 (Bethesda)">
        <title>A chromosome-length genome assembly and annotation of blackberry (Rubus argutus, cv. 'Hillquist').</title>
        <authorList>
            <person name="Bruna T."/>
            <person name="Aryal R."/>
            <person name="Dudchenko O."/>
            <person name="Sargent D.J."/>
            <person name="Mead D."/>
            <person name="Buti M."/>
            <person name="Cavallini A."/>
            <person name="Hytonen T."/>
            <person name="Andres J."/>
            <person name="Pham M."/>
            <person name="Weisz D."/>
            <person name="Mascagni F."/>
            <person name="Usai G."/>
            <person name="Natali L."/>
            <person name="Bassil N."/>
            <person name="Fernandez G.E."/>
            <person name="Lomsadze A."/>
            <person name="Armour M."/>
            <person name="Olukolu B."/>
            <person name="Poorten T."/>
            <person name="Britton C."/>
            <person name="Davik J."/>
            <person name="Ashrafi H."/>
            <person name="Aiden E.L."/>
            <person name="Borodovsky M."/>
            <person name="Worthington M."/>
        </authorList>
    </citation>
    <scope>NUCLEOTIDE SEQUENCE [LARGE SCALE GENOMIC DNA]</scope>
    <source>
        <strain evidence="4">PI 553951</strain>
    </source>
</reference>
<evidence type="ECO:0000256" key="1">
    <source>
        <dbReference type="ARBA" id="ARBA00008668"/>
    </source>
</evidence>
<keyword evidence="3" id="KW-0732">Signal</keyword>
<evidence type="ECO:0000313" key="4">
    <source>
        <dbReference type="EMBL" id="KAK9934622.1"/>
    </source>
</evidence>
<feature type="chain" id="PRO_5043497840" evidence="3">
    <location>
        <begin position="23"/>
        <end position="286"/>
    </location>
</feature>
<sequence length="286" mass="31957">MESHSSTIVITVLVSLSAVSLASTSCPFPPRRVLLPRPSGRYCDGRLVIDFIAQSLGLPYLSAYLDSVGSNFTHGANFATAGSTIRPQNTTLQQSGFSPISLNVQYNQFYDFRPRSQVARTRGGVFAQLMPKAEDFSRALYTFDIGQNDLTAGLFLNMSVTQVKAFVPDVLNQFKNVVKYVHSQGGVDTFGYTIRDRWVVYQKSFLRAAITYVDVYKAKFSLISQPQKHGLEEPIRACCGHGGKYNFNIHLGWRKDQANKKIFDQIVDGSFSDPPIPLKMACHRRH</sequence>
<evidence type="ECO:0000256" key="3">
    <source>
        <dbReference type="SAM" id="SignalP"/>
    </source>
</evidence>
<dbReference type="PANTHER" id="PTHR22835:SF588">
    <property type="entry name" value="ALPHA-L-FUCOSIDASE 3"/>
    <property type="match status" value="1"/>
</dbReference>
<gene>
    <name evidence="4" type="ORF">M0R45_021759</name>
</gene>
<comment type="caution">
    <text evidence="4">The sequence shown here is derived from an EMBL/GenBank/DDBJ whole genome shotgun (WGS) entry which is preliminary data.</text>
</comment>
<dbReference type="Pfam" id="PF00657">
    <property type="entry name" value="Lipase_GDSL"/>
    <property type="match status" value="1"/>
</dbReference>
<feature type="signal peptide" evidence="3">
    <location>
        <begin position="1"/>
        <end position="22"/>
    </location>
</feature>
<protein>
    <submittedName>
        <fullName evidence="4">Uncharacterized protein</fullName>
    </submittedName>
</protein>
<dbReference type="Proteomes" id="UP001457282">
    <property type="component" value="Unassembled WGS sequence"/>
</dbReference>
<evidence type="ECO:0000256" key="2">
    <source>
        <dbReference type="ARBA" id="ARBA00023180"/>
    </source>
</evidence>
<evidence type="ECO:0000313" key="5">
    <source>
        <dbReference type="Proteomes" id="UP001457282"/>
    </source>
</evidence>